<proteinExistence type="predicted"/>
<gene>
    <name evidence="2" type="ORF">E8A74_51240</name>
</gene>
<reference evidence="2 3" key="1">
    <citation type="submission" date="2019-04" db="EMBL/GenBank/DDBJ databases">
        <authorList>
            <person name="Li Y."/>
            <person name="Wang J."/>
        </authorList>
    </citation>
    <scope>NUCLEOTIDE SEQUENCE [LARGE SCALE GENOMIC DNA]</scope>
    <source>
        <strain evidence="2 3">DSM 14668</strain>
    </source>
</reference>
<name>A0A4U1I965_9BACT</name>
<evidence type="ECO:0000256" key="1">
    <source>
        <dbReference type="SAM" id="MobiDB-lite"/>
    </source>
</evidence>
<feature type="region of interest" description="Disordered" evidence="1">
    <location>
        <begin position="1"/>
        <end position="39"/>
    </location>
</feature>
<dbReference type="EMBL" id="SSMQ01000158">
    <property type="protein sequence ID" value="TKC90016.1"/>
    <property type="molecule type" value="Genomic_DNA"/>
</dbReference>
<evidence type="ECO:0000313" key="3">
    <source>
        <dbReference type="Proteomes" id="UP000309215"/>
    </source>
</evidence>
<organism evidence="2 3">
    <name type="scientific">Polyangium fumosum</name>
    <dbReference type="NCBI Taxonomy" id="889272"/>
    <lineage>
        <taxon>Bacteria</taxon>
        <taxon>Pseudomonadati</taxon>
        <taxon>Myxococcota</taxon>
        <taxon>Polyangia</taxon>
        <taxon>Polyangiales</taxon>
        <taxon>Polyangiaceae</taxon>
        <taxon>Polyangium</taxon>
    </lineage>
</organism>
<comment type="caution">
    <text evidence="2">The sequence shown here is derived from an EMBL/GenBank/DDBJ whole genome shotgun (WGS) entry which is preliminary data.</text>
</comment>
<dbReference type="RefSeq" id="WP_136936526.1">
    <property type="nucleotide sequence ID" value="NZ_SSMQ01000158.1"/>
</dbReference>
<protein>
    <submittedName>
        <fullName evidence="2">Uncharacterized protein</fullName>
    </submittedName>
</protein>
<dbReference type="AlphaFoldDB" id="A0A4U1I965"/>
<dbReference type="Proteomes" id="UP000309215">
    <property type="component" value="Unassembled WGS sequence"/>
</dbReference>
<evidence type="ECO:0000313" key="2">
    <source>
        <dbReference type="EMBL" id="TKC90016.1"/>
    </source>
</evidence>
<keyword evidence="3" id="KW-1185">Reference proteome</keyword>
<feature type="compositionally biased region" description="Polar residues" evidence="1">
    <location>
        <begin position="1"/>
        <end position="12"/>
    </location>
</feature>
<sequence>MSEQGDTSTGTYAASAERSPQPAGRPPEGVHREEAQPLTPSTVAEAVVELIRLAIEHEQRFHADPSIVPHDRDAQLEVHTIFDTNTHLQKVVNVLLKYRDTRQSKVIALRAARAAQRVSAFVNQKEDEWQNLRIARQREGLPDTGHAFNASFRQQIESFIKDACAMAELPVDSDQCDTILAAALDPVSIEGTKGRFERIVTAMHQLRITPVKARTSQSLLSLLEGREQSSGLMRYPEEAELVHDYDPLFTVYLLEYLVRHAEKGMHGFFGDAFKELDQESRRVEVASWLRKIADELTAPRAVQSPSSSAS</sequence>
<accession>A0A4U1I965</accession>